<dbReference type="Proteomes" id="UP001365128">
    <property type="component" value="Unassembled WGS sequence"/>
</dbReference>
<feature type="compositionally biased region" description="Pro residues" evidence="6">
    <location>
        <begin position="725"/>
        <end position="735"/>
    </location>
</feature>
<keyword evidence="10" id="KW-1185">Reference proteome</keyword>
<proteinExistence type="inferred from homology"/>
<evidence type="ECO:0000256" key="6">
    <source>
        <dbReference type="SAM" id="MobiDB-lite"/>
    </source>
</evidence>
<dbReference type="Pfam" id="PF05277">
    <property type="entry name" value="DUF726"/>
    <property type="match status" value="1"/>
</dbReference>
<sequence>MSDLARSIGKSKLAKVPASSESKAEEEQDDSSSASSVSSTGTVVPTTTQKAAPHIEWTKYFTQELWLEHTFETGEHAKYHVYLTPPATAKTPLMVLHHGAGSSALSFALFALEVRRLMPEVGILAVEAREHGSVVYDAGGNVDSSMALTNLTRDLTTMIGLVQTRMGWDKKDAPSPELLLVGHSLGGAVVTDAAKSGALDPKVLGYAVLDVVEGSAMEALKHMQTYLRSRPSVFSSIDDAVAWHIRSRTLRNPESARASVPSLLTEVDAAKWVWKTDLSRTEAYWSDWFGGMSSKFLSARGAKLLLLAGTDRLDKELMIGQMQGKFQLQVFPAAGHFLQEDLPDQVAHSVVEFLKRNDRSALVLPPKVSDLIAQGKKRVGALGTSSLLLLRLRLRCFGVLLFCTSLAAITPILAALSLRCCGQVSGRPRLDAGLEFFVLGLFPHALGRVGHGLHNHDAAVHVDEGHAGDLAHERAHLLFLAGDDVAVLVVLVAAGVDDGREAVQRGQRLLEGVVVAAAALKLLRLGNDLLVLVGVQVPHRALGYHDFGLALQGALDVGGEVHLAADLVRLAEAKREAILVHQLAILLRSLAAHGGGIGAACRLSRDWVVGGLSSLSKVKLCGARTRYSAAAAAAAAVTLLPLQVTMPEDAARSTPPDPSKPQSQPDANPTTAPPQSEPVEIDEFGLPVKRRPVRRTYSETSEDSAKDEPAKPDHDEANEQSKPTESPPNSAPPERPANHAEGPNDPAAPAPLKDAPSEHKEAPRAEPAATTPEKEKSAPQRNSSHGDFMAEVPLAGEGGANHFSEWSHMKLAPGNEHDTKKNDDEAGWQDMPAYAPYDIYNDDNRLVAREAPDMDEDLMQYGTLGGAGKGYTRVQLDDDAESATSMDDHTAYLFKNPGTNVQDDDDEARDPLSQMQATKDLLTEGQRIAYVGVVRLTMREMVKDLDSLERTKSAKKQLDFSVEAMQMWSQKMMVRLYGHMEIDSSEQVMIEQLAEHGVQPQDLTPALMQNARVKNPAAEDRASISSPRPDSVQSVPQSPPPYREKAEDEDLPEVQTPSQLPETKSIDIDLRWTILCDLFLVLIADSVYDSRSRQLLERVGVHLDVPWIDICRFEKRVTDALEMQEAADKENWNEQEHIDTRKKLQRNRRLMMMGLATVGGGLVIGLSAGLLAPVIGAGLAAGFSTIGVAGTSSFLAGAGGAALITTGGVVSGGTIAVRASGRRTGAVKTFEYRPLHNNKRVNLILTISGWMNGKVDDVRLPFSTVDPIMGDIYSLLWEPEMLQSMGDTISILATEALTQSLQQVLGSTILVALMGALQLPIVLTKLSYLIDNPWNVSLARAELAGLILADSLIDRNLGVRPVTLVGFSLGCRVIFTALQELSKRGAHGLVQNVYMFGAPIVAKKDEYLKARAVVPGRFVNGYATNDWILGYLFRATSGGIMGVAGLAAVDVPGIENFNVTELVNGHMAYRAAMPRLLREVGWSVESDEFTEIEDPDPDNHEARQRELINEIEEARKQLDKKPEKKGWSLFKRKQAEKKEWEMYDEKFKSGPENGADAKSNVLFDVDAIRAEAADITAQGIEVRQLESTMPPMKLETLESPFNKSDNKNNNGSIEKHDDGALMGAGSKGFTFDDDYDDHHPYGANGEGGISMTFDTGHSTPPRSSPLEQPSNASFPTWTADVPERPPLKTDSTSSIPAPVDLERNAWADDDEYGHEKEMHMTFE</sequence>
<feature type="compositionally biased region" description="Basic and acidic residues" evidence="6">
    <location>
        <begin position="755"/>
        <end position="764"/>
    </location>
</feature>
<feature type="compositionally biased region" description="Polar residues" evidence="6">
    <location>
        <begin position="1652"/>
        <end position="1676"/>
    </location>
</feature>
<feature type="region of interest" description="Disordered" evidence="6">
    <location>
        <begin position="1"/>
        <end position="48"/>
    </location>
</feature>
<comment type="similarity">
    <text evidence="2">Belongs to the TMCO4 family.</text>
</comment>
<feature type="transmembrane region" description="Helical" evidence="7">
    <location>
        <begin position="1150"/>
        <end position="1175"/>
    </location>
</feature>
<keyword evidence="3 7" id="KW-0812">Transmembrane</keyword>
<dbReference type="SUPFAM" id="SSF53474">
    <property type="entry name" value="alpha/beta-Hydrolases"/>
    <property type="match status" value="2"/>
</dbReference>
<feature type="region of interest" description="Disordered" evidence="6">
    <location>
        <begin position="1596"/>
        <end position="1723"/>
    </location>
</feature>
<feature type="compositionally biased region" description="Low complexity" evidence="6">
    <location>
        <begin position="743"/>
        <end position="754"/>
    </location>
</feature>
<dbReference type="EMBL" id="JBBPDW010000059">
    <property type="protein sequence ID" value="KAK7531074.1"/>
    <property type="molecule type" value="Genomic_DNA"/>
</dbReference>
<dbReference type="PANTHER" id="PTHR17920">
    <property type="entry name" value="TRANSMEMBRANE AND COILED-COIL DOMAIN-CONTAINING PROTEIN 4 TMCO4"/>
    <property type="match status" value="1"/>
</dbReference>
<evidence type="ECO:0000256" key="4">
    <source>
        <dbReference type="ARBA" id="ARBA00022989"/>
    </source>
</evidence>
<keyword evidence="4 7" id="KW-1133">Transmembrane helix</keyword>
<organism evidence="9 10">
    <name type="scientific">Phyllosticta citricarpa</name>
    <dbReference type="NCBI Taxonomy" id="55181"/>
    <lineage>
        <taxon>Eukaryota</taxon>
        <taxon>Fungi</taxon>
        <taxon>Dikarya</taxon>
        <taxon>Ascomycota</taxon>
        <taxon>Pezizomycotina</taxon>
        <taxon>Dothideomycetes</taxon>
        <taxon>Dothideomycetes incertae sedis</taxon>
        <taxon>Botryosphaeriales</taxon>
        <taxon>Phyllostictaceae</taxon>
        <taxon>Phyllosticta</taxon>
    </lineage>
</organism>
<feature type="compositionally biased region" description="Basic and acidic residues" evidence="6">
    <location>
        <begin position="703"/>
        <end position="719"/>
    </location>
</feature>
<dbReference type="Gene3D" id="3.40.50.1820">
    <property type="entry name" value="alpha/beta hydrolase"/>
    <property type="match status" value="1"/>
</dbReference>
<keyword evidence="5 7" id="KW-0472">Membrane</keyword>
<feature type="compositionally biased region" description="Polar residues" evidence="6">
    <location>
        <begin position="1599"/>
        <end position="1612"/>
    </location>
</feature>
<feature type="compositionally biased region" description="Low complexity" evidence="6">
    <location>
        <begin position="1025"/>
        <end position="1036"/>
    </location>
</feature>
<dbReference type="Pfam" id="PF12697">
    <property type="entry name" value="Abhydrolase_6"/>
    <property type="match status" value="1"/>
</dbReference>
<dbReference type="InterPro" id="IPR007941">
    <property type="entry name" value="DUF726"/>
</dbReference>
<evidence type="ECO:0000256" key="1">
    <source>
        <dbReference type="ARBA" id="ARBA00004141"/>
    </source>
</evidence>
<comment type="caution">
    <text evidence="9">The sequence shown here is derived from an EMBL/GenBank/DDBJ whole genome shotgun (WGS) entry which is preliminary data.</text>
</comment>
<evidence type="ECO:0000256" key="5">
    <source>
        <dbReference type="ARBA" id="ARBA00023136"/>
    </source>
</evidence>
<reference evidence="9 10" key="1">
    <citation type="submission" date="2024-04" db="EMBL/GenBank/DDBJ databases">
        <title>Phyllosticta paracitricarpa is synonymous to the EU quarantine fungus P. citricarpa based on phylogenomic analyses.</title>
        <authorList>
            <consortium name="Lawrence Berkeley National Laboratory"/>
            <person name="Van Ingen-Buijs V.A."/>
            <person name="Van Westerhoven A.C."/>
            <person name="Haridas S."/>
            <person name="Skiadas P."/>
            <person name="Martin F."/>
            <person name="Groenewald J.Z."/>
            <person name="Crous P.W."/>
            <person name="Seidl M.F."/>
        </authorList>
    </citation>
    <scope>NUCLEOTIDE SEQUENCE [LARGE SCALE GENOMIC DNA]</scope>
    <source>
        <strain evidence="9 10">CBS 122670</strain>
    </source>
</reference>
<dbReference type="InterPro" id="IPR029058">
    <property type="entry name" value="AB_hydrolase_fold"/>
</dbReference>
<feature type="transmembrane region" description="Helical" evidence="7">
    <location>
        <begin position="1195"/>
        <end position="1217"/>
    </location>
</feature>
<feature type="region of interest" description="Disordered" evidence="6">
    <location>
        <begin position="1014"/>
        <end position="1060"/>
    </location>
</feature>
<feature type="domain" description="AB hydrolase-1" evidence="8">
    <location>
        <begin position="95"/>
        <end position="347"/>
    </location>
</feature>
<comment type="subcellular location">
    <subcellularLocation>
        <location evidence="1">Membrane</location>
        <topology evidence="1">Multi-pass membrane protein</topology>
    </subcellularLocation>
</comment>
<evidence type="ECO:0000313" key="9">
    <source>
        <dbReference type="EMBL" id="KAK7531074.1"/>
    </source>
</evidence>
<accession>A0ABR1L761</accession>
<evidence type="ECO:0000256" key="7">
    <source>
        <dbReference type="SAM" id="Phobius"/>
    </source>
</evidence>
<feature type="region of interest" description="Disordered" evidence="6">
    <location>
        <begin position="648"/>
        <end position="801"/>
    </location>
</feature>
<dbReference type="PANTHER" id="PTHR17920:SF3">
    <property type="entry name" value="TRANSMEMBRANE AND COILED-COIL DOMAIN-CONTAINING PROTEIN 4"/>
    <property type="match status" value="1"/>
</dbReference>
<evidence type="ECO:0000256" key="2">
    <source>
        <dbReference type="ARBA" id="ARBA00009824"/>
    </source>
</evidence>
<evidence type="ECO:0000259" key="8">
    <source>
        <dbReference type="Pfam" id="PF12697"/>
    </source>
</evidence>
<protein>
    <recommendedName>
        <fullName evidence="8">AB hydrolase-1 domain-containing protein</fullName>
    </recommendedName>
</protein>
<feature type="compositionally biased region" description="Basic and acidic residues" evidence="6">
    <location>
        <begin position="1713"/>
        <end position="1723"/>
    </location>
</feature>
<evidence type="ECO:0000313" key="10">
    <source>
        <dbReference type="Proteomes" id="UP001365128"/>
    </source>
</evidence>
<feature type="compositionally biased region" description="Low complexity" evidence="6">
    <location>
        <begin position="31"/>
        <end position="48"/>
    </location>
</feature>
<dbReference type="InterPro" id="IPR000073">
    <property type="entry name" value="AB_hydrolase_1"/>
</dbReference>
<name>A0ABR1L761_9PEZI</name>
<evidence type="ECO:0000256" key="3">
    <source>
        <dbReference type="ARBA" id="ARBA00022692"/>
    </source>
</evidence>
<gene>
    <name evidence="9" type="ORF">IWX46DRAFT_585355</name>
</gene>